<keyword evidence="3" id="KW-1185">Reference proteome</keyword>
<organism evidence="2 3">
    <name type="scientific">Chitinophaga fulva</name>
    <dbReference type="NCBI Taxonomy" id="2728842"/>
    <lineage>
        <taxon>Bacteria</taxon>
        <taxon>Pseudomonadati</taxon>
        <taxon>Bacteroidota</taxon>
        <taxon>Chitinophagia</taxon>
        <taxon>Chitinophagales</taxon>
        <taxon>Chitinophagaceae</taxon>
        <taxon>Chitinophaga</taxon>
    </lineage>
</organism>
<dbReference type="EMBL" id="JABBGC010000001">
    <property type="protein sequence ID" value="NML38888.1"/>
    <property type="molecule type" value="Genomic_DNA"/>
</dbReference>
<dbReference type="PROSITE" id="PS51819">
    <property type="entry name" value="VOC"/>
    <property type="match status" value="1"/>
</dbReference>
<evidence type="ECO:0000313" key="2">
    <source>
        <dbReference type="EMBL" id="NML38888.1"/>
    </source>
</evidence>
<dbReference type="SUPFAM" id="SSF54593">
    <property type="entry name" value="Glyoxalase/Bleomycin resistance protein/Dihydroxybiphenyl dioxygenase"/>
    <property type="match status" value="1"/>
</dbReference>
<evidence type="ECO:0000313" key="3">
    <source>
        <dbReference type="Proteomes" id="UP000583266"/>
    </source>
</evidence>
<dbReference type="AlphaFoldDB" id="A0A848GSW2"/>
<accession>A0A848GSW2</accession>
<dbReference type="InterPro" id="IPR004360">
    <property type="entry name" value="Glyas_Fos-R_dOase_dom"/>
</dbReference>
<proteinExistence type="predicted"/>
<name>A0A848GSW2_9BACT</name>
<dbReference type="Gene3D" id="3.10.180.10">
    <property type="entry name" value="2,3-Dihydroxybiphenyl 1,2-Dioxygenase, domain 1"/>
    <property type="match status" value="1"/>
</dbReference>
<protein>
    <submittedName>
        <fullName evidence="2">VOC family protein</fullName>
    </submittedName>
</protein>
<evidence type="ECO:0000259" key="1">
    <source>
        <dbReference type="PROSITE" id="PS51819"/>
    </source>
</evidence>
<dbReference type="InterPro" id="IPR037523">
    <property type="entry name" value="VOC_core"/>
</dbReference>
<dbReference type="InterPro" id="IPR029068">
    <property type="entry name" value="Glyas_Bleomycin-R_OHBP_Dase"/>
</dbReference>
<sequence length="126" mass="13960">MLKHSGAFSSFSVNDLQQAKQFYHDKVGLEVSETPEGLELQVNGGAKIFLYPKPNHEPATFTILNFIVDNVDDAVEQLTQKGIRFLQYEGEIGTDEKGIFRDKERGMAIAWFADPAGNILSVLQAG</sequence>
<feature type="domain" description="VOC" evidence="1">
    <location>
        <begin position="1"/>
        <end position="125"/>
    </location>
</feature>
<dbReference type="Pfam" id="PF00903">
    <property type="entry name" value="Glyoxalase"/>
    <property type="match status" value="1"/>
</dbReference>
<dbReference type="Proteomes" id="UP000583266">
    <property type="component" value="Unassembled WGS sequence"/>
</dbReference>
<comment type="caution">
    <text evidence="2">The sequence shown here is derived from an EMBL/GenBank/DDBJ whole genome shotgun (WGS) entry which is preliminary data.</text>
</comment>
<reference evidence="2 3" key="1">
    <citation type="submission" date="2020-04" db="EMBL/GenBank/DDBJ databases">
        <title>Chitinophaga sp. G-6-1-13 sp. nov., isolated from soil.</title>
        <authorList>
            <person name="Dahal R.H."/>
            <person name="Chaudhary D.K."/>
        </authorList>
    </citation>
    <scope>NUCLEOTIDE SEQUENCE [LARGE SCALE GENOMIC DNA]</scope>
    <source>
        <strain evidence="2 3">G-6-1-13</strain>
    </source>
</reference>
<dbReference type="RefSeq" id="WP_169225853.1">
    <property type="nucleotide sequence ID" value="NZ_JABBGC010000001.1"/>
</dbReference>
<gene>
    <name evidence="2" type="ORF">HHL17_16900</name>
</gene>